<proteinExistence type="predicted"/>
<gene>
    <name evidence="2" type="ORF">CCMP2556_LOCUS53101</name>
</gene>
<comment type="caution">
    <text evidence="2">The sequence shown here is derived from an EMBL/GenBank/DDBJ whole genome shotgun (WGS) entry which is preliminary data.</text>
</comment>
<keyword evidence="3" id="KW-1185">Reference proteome</keyword>
<name>A0ABP0SR09_9DINO</name>
<accession>A0ABP0SR09</accession>
<sequence length="782" mass="85443">MRVDIIGCTRANTVGVDSLTIPLETDFAPYSHILFFMASYLQEQSTPFSYLLPDEDGRVTDLVFIDQDLDHEELGGAVTWTPPPVLTENIVAYRVVFSQDTMGVVDRRDIVEEPGTALSSTIPENTAILQSTYLAVFTRSSSTEGSTPTAIELVDSAVNVSNVSFVDYDLDDDHIAGVLTYDPPEDTSVVTHFVLYLARQVNGIFERAPYAFNVSYDNLQEATSFATSTQVGEDWNETNATSSTTTGTSTTSSSTTSTTTVASISDTQRLEIPCDTELLGYTHMLIYCEQTYPVIVELDNAYSKVANISYFAEDLNLDNLEGSIEWDHPDEYSKVLVYQVKLQDAAGGSDLLLRANLVQESTNVTVQGLKHVVSLYQDVVSAYRVFIAMNQRGLDRISAAAEVSVGTSEVLVHTVSSLEEQTTPTWKNVSDTNFQVELPAETSIAPSDYLLLYAATALQEQTWPATRYIPDDSFDVRNLAFTDLDLDQDELGGVLSWTEHSYRYKVESYHVYLASDAAGTNRNRLTNATGEARFTTTFDVPADTAAVDSAGATATHFVVYQQTSLVEETTPAALAISDTGIQAQQVLFTDYDLDVNELGGNISWQQPSLDTSLISHYLVYFSLDNAGANRFHFTTVEQGTTTEVHVPADYVLVYAQSTWAEQTTPAYIKIADADMPVTNVVWVGEDTTHGIFLGVVKYCSECTALYAVYLADDAAGLNKQLVNWTGSLSGYNLTELEASGALSYIELGEALAEATTPSFLSFAGAADNASVKEVNLTDDAAW</sequence>
<reference evidence="2 3" key="1">
    <citation type="submission" date="2024-02" db="EMBL/GenBank/DDBJ databases">
        <authorList>
            <person name="Chen Y."/>
            <person name="Shah S."/>
            <person name="Dougan E. K."/>
            <person name="Thang M."/>
            <person name="Chan C."/>
        </authorList>
    </citation>
    <scope>NUCLEOTIDE SEQUENCE [LARGE SCALE GENOMIC DNA]</scope>
</reference>
<evidence type="ECO:0000313" key="2">
    <source>
        <dbReference type="EMBL" id="CAK9114849.1"/>
    </source>
</evidence>
<protein>
    <submittedName>
        <fullName evidence="2">Uncharacterized protein</fullName>
    </submittedName>
</protein>
<feature type="compositionally biased region" description="Low complexity" evidence="1">
    <location>
        <begin position="241"/>
        <end position="260"/>
    </location>
</feature>
<feature type="region of interest" description="Disordered" evidence="1">
    <location>
        <begin position="230"/>
        <end position="262"/>
    </location>
</feature>
<evidence type="ECO:0000256" key="1">
    <source>
        <dbReference type="SAM" id="MobiDB-lite"/>
    </source>
</evidence>
<dbReference type="Proteomes" id="UP001642484">
    <property type="component" value="Unassembled WGS sequence"/>
</dbReference>
<dbReference type="EMBL" id="CAXAMN010028040">
    <property type="protein sequence ID" value="CAK9114849.1"/>
    <property type="molecule type" value="Genomic_DNA"/>
</dbReference>
<organism evidence="2 3">
    <name type="scientific">Durusdinium trenchii</name>
    <dbReference type="NCBI Taxonomy" id="1381693"/>
    <lineage>
        <taxon>Eukaryota</taxon>
        <taxon>Sar</taxon>
        <taxon>Alveolata</taxon>
        <taxon>Dinophyceae</taxon>
        <taxon>Suessiales</taxon>
        <taxon>Symbiodiniaceae</taxon>
        <taxon>Durusdinium</taxon>
    </lineage>
</organism>
<evidence type="ECO:0000313" key="3">
    <source>
        <dbReference type="Proteomes" id="UP001642484"/>
    </source>
</evidence>